<dbReference type="CDD" id="cd00136">
    <property type="entry name" value="PDZ_canonical"/>
    <property type="match status" value="1"/>
</dbReference>
<feature type="domain" description="PDZ" evidence="2">
    <location>
        <begin position="161"/>
        <end position="210"/>
    </location>
</feature>
<feature type="compositionally biased region" description="Basic and acidic residues" evidence="1">
    <location>
        <begin position="593"/>
        <end position="605"/>
    </location>
</feature>
<proteinExistence type="predicted"/>
<organism evidence="4 6">
    <name type="scientific">Peronospora farinosa</name>
    <dbReference type="NCBI Taxonomy" id="134698"/>
    <lineage>
        <taxon>Eukaryota</taxon>
        <taxon>Sar</taxon>
        <taxon>Stramenopiles</taxon>
        <taxon>Oomycota</taxon>
        <taxon>Peronosporomycetes</taxon>
        <taxon>Peronosporales</taxon>
        <taxon>Peronosporaceae</taxon>
        <taxon>Peronospora</taxon>
    </lineage>
</organism>
<feature type="compositionally biased region" description="Polar residues" evidence="1">
    <location>
        <begin position="487"/>
        <end position="526"/>
    </location>
</feature>
<evidence type="ECO:0000313" key="4">
    <source>
        <dbReference type="EMBL" id="CAI5720767.1"/>
    </source>
</evidence>
<protein>
    <recommendedName>
        <fullName evidence="2">PDZ domain-containing protein</fullName>
    </recommendedName>
</protein>
<dbReference type="Gene3D" id="2.30.42.10">
    <property type="match status" value="1"/>
</dbReference>
<feature type="region of interest" description="Disordered" evidence="1">
    <location>
        <begin position="568"/>
        <end position="606"/>
    </location>
</feature>
<dbReference type="PROSITE" id="PS50106">
    <property type="entry name" value="PDZ"/>
    <property type="match status" value="1"/>
</dbReference>
<dbReference type="EMBL" id="CAKLBC010001115">
    <property type="protein sequence ID" value="CAH0489577.1"/>
    <property type="molecule type" value="Genomic_DNA"/>
</dbReference>
<feature type="compositionally biased region" description="Polar residues" evidence="1">
    <location>
        <begin position="445"/>
        <end position="467"/>
    </location>
</feature>
<keyword evidence="5" id="KW-1185">Reference proteome</keyword>
<gene>
    <name evidence="3" type="ORF">PFR001_LOCUS4980</name>
    <name evidence="4" type="ORF">PFR002_LOCUS4067</name>
</gene>
<feature type="compositionally biased region" description="Polar residues" evidence="1">
    <location>
        <begin position="582"/>
        <end position="592"/>
    </location>
</feature>
<feature type="region of interest" description="Disordered" evidence="1">
    <location>
        <begin position="401"/>
        <end position="526"/>
    </location>
</feature>
<dbReference type="Proteomes" id="UP001157938">
    <property type="component" value="Unassembled WGS sequence"/>
</dbReference>
<comment type="caution">
    <text evidence="4">The sequence shown here is derived from an EMBL/GenBank/DDBJ whole genome shotgun (WGS) entry which is preliminary data.</text>
</comment>
<feature type="compositionally biased region" description="Polar residues" evidence="1">
    <location>
        <begin position="407"/>
        <end position="419"/>
    </location>
</feature>
<evidence type="ECO:0000259" key="2">
    <source>
        <dbReference type="PROSITE" id="PS50106"/>
    </source>
</evidence>
<evidence type="ECO:0000313" key="6">
    <source>
        <dbReference type="Proteomes" id="UP001159659"/>
    </source>
</evidence>
<dbReference type="SUPFAM" id="SSF50156">
    <property type="entry name" value="PDZ domain-like"/>
    <property type="match status" value="1"/>
</dbReference>
<evidence type="ECO:0000256" key="1">
    <source>
        <dbReference type="SAM" id="MobiDB-lite"/>
    </source>
</evidence>
<reference evidence="4" key="2">
    <citation type="submission" date="2022-12" db="EMBL/GenBank/DDBJ databases">
        <authorList>
            <person name="Webb A."/>
        </authorList>
    </citation>
    <scope>NUCLEOTIDE SEQUENCE</scope>
    <source>
        <strain evidence="4">Pf2</strain>
    </source>
</reference>
<evidence type="ECO:0000313" key="3">
    <source>
        <dbReference type="EMBL" id="CAH0489577.1"/>
    </source>
</evidence>
<evidence type="ECO:0000313" key="5">
    <source>
        <dbReference type="Proteomes" id="UP001157938"/>
    </source>
</evidence>
<name>A0AAV0TI75_9STRA</name>
<accession>A0AAV0TI75</accession>
<dbReference type="EMBL" id="CANTFK010000639">
    <property type="protein sequence ID" value="CAI5720767.1"/>
    <property type="molecule type" value="Genomic_DNA"/>
</dbReference>
<reference evidence="3 5" key="1">
    <citation type="submission" date="2021-11" db="EMBL/GenBank/DDBJ databases">
        <authorList>
            <person name="Islam A."/>
            <person name="Islam S."/>
            <person name="Flora M.S."/>
            <person name="Rahman M."/>
            <person name="Ziaur R.M."/>
            <person name="Epstein J.H."/>
            <person name="Hassan M."/>
            <person name="Klassen M."/>
            <person name="Woodard K."/>
            <person name="Webb A."/>
            <person name="Webby R.J."/>
            <person name="El Zowalaty M.E."/>
        </authorList>
    </citation>
    <scope>NUCLEOTIDE SEQUENCE [LARGE SCALE GENOMIC DNA]</scope>
    <source>
        <strain evidence="3">Pf1</strain>
    </source>
</reference>
<dbReference type="Proteomes" id="UP001159659">
    <property type="component" value="Unassembled WGS sequence"/>
</dbReference>
<dbReference type="InterPro" id="IPR001478">
    <property type="entry name" value="PDZ"/>
</dbReference>
<dbReference type="AlphaFoldDB" id="A0AAV0TI75"/>
<feature type="compositionally biased region" description="Polar residues" evidence="1">
    <location>
        <begin position="428"/>
        <end position="437"/>
    </location>
</feature>
<sequence>MVDAKVQTESSLPATVIGLEQDVLIGKRICKSFGSRNFWGSIIGCYWISGGLFYKVSFDDGDVDIFSSDEVLQDAAVAKEHAKETLEKGPSINTKTTVDDYFMTMRYYNLKRKRDNVVDITALHTRRIHLWGQKLYATIYTNTQNETFIREMLKTEDGIMGEMEATGQVKVGDMILAVNEIRVLGMTSKKLAELIRELKRPIALTFYRPQNSRMAMQLQQEQARQTQALASSSALTTTVQTQPIQQHSTQPIQQNPTQPQFVPSAQHVATISQQRARVSASAVAPSSLGVARPTLAHPSLMAQNIADQWIKMSNMSRTHGLSTEEIVKRRLSQKIAARQANFKPGYPTGRFDNGNVVSVGGVPPTQSSMYPPHQVQIMQGVANAAAVSSASGFTMPAIRHARPTHLSPGSQFQYNQKPSPRQHAGPLTSEQVQQTKAVSGPSGHISEQIQSSASAEPSAGANKSSVASHVEPKQRVTSLQPERVQQEALTTSRHSSSQELASDQNFAVSTPRGSLTSTNSAPPISMNMLTTRDAEAVARLAQTNQNAAEQAMSRSTSIASLLSPNHAANEERQRNQPVHMPATTSFLPTSTLGDKDQVTTKRKTTDSMSFLSPNDFNTEFSMLSHQNLSTGTAGNNRAEVKSNVSLVTVSVSRRRLYLTLGVQGSFIAVTSFVVDEFGRPGEVEASGKVFLGDVLLRINETFISAIWTPSHVADIVNRTPRPMTLWFKRASWDILNGKA</sequence>
<dbReference type="InterPro" id="IPR036034">
    <property type="entry name" value="PDZ_sf"/>
</dbReference>